<evidence type="ECO:0000259" key="20">
    <source>
        <dbReference type="Pfam" id="PF22468"/>
    </source>
</evidence>
<evidence type="ECO:0000256" key="17">
    <source>
        <dbReference type="RuleBase" id="RU004249"/>
    </source>
</evidence>
<keyword evidence="13" id="KW-0220">Diaminopimelate biosynthesis</keyword>
<evidence type="ECO:0000313" key="22">
    <source>
        <dbReference type="Proteomes" id="UP001296706"/>
    </source>
</evidence>
<evidence type="ECO:0000256" key="12">
    <source>
        <dbReference type="ARBA" id="ARBA00022840"/>
    </source>
</evidence>
<evidence type="ECO:0000256" key="4">
    <source>
        <dbReference type="ARBA" id="ARBA00005139"/>
    </source>
</evidence>
<evidence type="ECO:0000256" key="10">
    <source>
        <dbReference type="ARBA" id="ARBA00022741"/>
    </source>
</evidence>
<evidence type="ECO:0000256" key="13">
    <source>
        <dbReference type="ARBA" id="ARBA00022915"/>
    </source>
</evidence>
<evidence type="ECO:0000259" key="19">
    <source>
        <dbReference type="Pfam" id="PF00696"/>
    </source>
</evidence>
<name>A0ABX1RAS1_9PSEU</name>
<evidence type="ECO:0000256" key="8">
    <source>
        <dbReference type="ARBA" id="ARBA00022605"/>
    </source>
</evidence>
<dbReference type="SUPFAM" id="SSF53633">
    <property type="entry name" value="Carbamate kinase-like"/>
    <property type="match status" value="1"/>
</dbReference>
<comment type="pathway">
    <text evidence="4 17">Amino-acid biosynthesis; L-threonine biosynthesis; L-threonine from L-aspartate: step 1/5.</text>
</comment>
<evidence type="ECO:0000256" key="15">
    <source>
        <dbReference type="ARBA" id="ARBA00047872"/>
    </source>
</evidence>
<keyword evidence="8 17" id="KW-0028">Amino-acid biosynthesis</keyword>
<dbReference type="EMBL" id="JAAXKY010000024">
    <property type="protein sequence ID" value="NMH77475.1"/>
    <property type="molecule type" value="Genomic_DNA"/>
</dbReference>
<dbReference type="InterPro" id="IPR054352">
    <property type="entry name" value="ACT_Aspartokinase"/>
</dbReference>
<keyword evidence="11 16" id="KW-0418">Kinase</keyword>
<dbReference type="CDD" id="cd04246">
    <property type="entry name" value="AAK_AK-DapG-like"/>
    <property type="match status" value="1"/>
</dbReference>
<evidence type="ECO:0000256" key="9">
    <source>
        <dbReference type="ARBA" id="ARBA00022679"/>
    </source>
</evidence>
<evidence type="ECO:0000256" key="7">
    <source>
        <dbReference type="ARBA" id="ARBA00016273"/>
    </source>
</evidence>
<evidence type="ECO:0000256" key="2">
    <source>
        <dbReference type="ARBA" id="ARBA00004766"/>
    </source>
</evidence>
<evidence type="ECO:0000313" key="21">
    <source>
        <dbReference type="EMBL" id="NMH77475.1"/>
    </source>
</evidence>
<comment type="pathway">
    <text evidence="3 17">Amino-acid biosynthesis; L-methionine biosynthesis via de novo pathway; L-homoserine from L-aspartate: step 1/3.</text>
</comment>
<reference evidence="21 22" key="1">
    <citation type="submission" date="2020-04" db="EMBL/GenBank/DDBJ databases">
        <authorList>
            <person name="Klaysubun C."/>
            <person name="Duangmal K."/>
            <person name="Lipun K."/>
        </authorList>
    </citation>
    <scope>NUCLEOTIDE SEQUENCE [LARGE SCALE GENOMIC DNA]</scope>
    <source>
        <strain evidence="21 22">JCM 11839</strain>
    </source>
</reference>
<dbReference type="InterPro" id="IPR001341">
    <property type="entry name" value="Asp_kinase"/>
</dbReference>
<dbReference type="PANTHER" id="PTHR21499:SF3">
    <property type="entry name" value="ASPARTOKINASE"/>
    <property type="match status" value="1"/>
</dbReference>
<feature type="domain" description="Aspartate/glutamate/uridylate kinase" evidence="19">
    <location>
        <begin position="70"/>
        <end position="297"/>
    </location>
</feature>
<dbReference type="PROSITE" id="PS00324">
    <property type="entry name" value="ASPARTOKINASE"/>
    <property type="match status" value="1"/>
</dbReference>
<dbReference type="RefSeq" id="WP_169395550.1">
    <property type="nucleotide sequence ID" value="NZ_BAAAJH010000001.1"/>
</dbReference>
<evidence type="ECO:0000256" key="18">
    <source>
        <dbReference type="SAM" id="MobiDB-lite"/>
    </source>
</evidence>
<evidence type="ECO:0000256" key="11">
    <source>
        <dbReference type="ARBA" id="ARBA00022777"/>
    </source>
</evidence>
<comment type="catalytic activity">
    <reaction evidence="15 16">
        <text>L-aspartate + ATP = 4-phospho-L-aspartate + ADP</text>
        <dbReference type="Rhea" id="RHEA:23776"/>
        <dbReference type="ChEBI" id="CHEBI:29991"/>
        <dbReference type="ChEBI" id="CHEBI:30616"/>
        <dbReference type="ChEBI" id="CHEBI:57535"/>
        <dbReference type="ChEBI" id="CHEBI:456216"/>
        <dbReference type="EC" id="2.7.2.4"/>
    </reaction>
</comment>
<dbReference type="Pfam" id="PF00696">
    <property type="entry name" value="AA_kinase"/>
    <property type="match status" value="1"/>
</dbReference>
<dbReference type="NCBIfam" id="NF005154">
    <property type="entry name" value="PRK06635.1-2"/>
    <property type="match status" value="1"/>
</dbReference>
<evidence type="ECO:0000256" key="16">
    <source>
        <dbReference type="RuleBase" id="RU003448"/>
    </source>
</evidence>
<dbReference type="Gene3D" id="3.40.1160.10">
    <property type="entry name" value="Acetylglutamate kinase-like"/>
    <property type="match status" value="1"/>
</dbReference>
<dbReference type="InterPro" id="IPR018042">
    <property type="entry name" value="Aspartate_kinase_CS"/>
</dbReference>
<feature type="region of interest" description="Disordered" evidence="18">
    <location>
        <begin position="1"/>
        <end position="30"/>
    </location>
</feature>
<dbReference type="GO" id="GO:0004072">
    <property type="term" value="F:aspartate kinase activity"/>
    <property type="evidence" value="ECO:0007669"/>
    <property type="project" value="UniProtKB-EC"/>
</dbReference>
<dbReference type="Proteomes" id="UP001296706">
    <property type="component" value="Unassembled WGS sequence"/>
</dbReference>
<evidence type="ECO:0000256" key="6">
    <source>
        <dbReference type="ARBA" id="ARBA00013059"/>
    </source>
</evidence>
<keyword evidence="12" id="KW-0067">ATP-binding</keyword>
<keyword evidence="9 16" id="KW-0808">Transferase</keyword>
<keyword evidence="22" id="KW-1185">Reference proteome</keyword>
<dbReference type="SUPFAM" id="SSF55021">
    <property type="entry name" value="ACT-like"/>
    <property type="match status" value="1"/>
</dbReference>
<comment type="function">
    <text evidence="1">Catalyzes the phosphorylation of the beta-carboxyl group of aspartic acid with ATP to yield 4-phospho-L-aspartate, which is involved in the branched biosynthetic pathway leading to the biosynthesis of amino acids lysine, threonine, isoleucine and methionine.</text>
</comment>
<organism evidence="21 22">
    <name type="scientific">Pseudonocardia xinjiangensis</name>
    <dbReference type="NCBI Taxonomy" id="75289"/>
    <lineage>
        <taxon>Bacteria</taxon>
        <taxon>Bacillati</taxon>
        <taxon>Actinomycetota</taxon>
        <taxon>Actinomycetes</taxon>
        <taxon>Pseudonocardiales</taxon>
        <taxon>Pseudonocardiaceae</taxon>
        <taxon>Pseudonocardia</taxon>
    </lineage>
</organism>
<dbReference type="InterPro" id="IPR036393">
    <property type="entry name" value="AceGlu_kinase-like_sf"/>
</dbReference>
<comment type="caution">
    <text evidence="21">The sequence shown here is derived from an EMBL/GenBank/DDBJ whole genome shotgun (WGS) entry which is preliminary data.</text>
</comment>
<evidence type="ECO:0000256" key="1">
    <source>
        <dbReference type="ARBA" id="ARBA00002843"/>
    </source>
</evidence>
<protein>
    <recommendedName>
        <fullName evidence="7 16">Aspartokinase</fullName>
        <ecNumber evidence="6 16">2.7.2.4</ecNumber>
    </recommendedName>
</protein>
<dbReference type="InterPro" id="IPR045865">
    <property type="entry name" value="ACT-like_dom_sf"/>
</dbReference>
<keyword evidence="10" id="KW-0547">Nucleotide-binding</keyword>
<evidence type="ECO:0000256" key="3">
    <source>
        <dbReference type="ARBA" id="ARBA00004986"/>
    </source>
</evidence>
<comment type="similarity">
    <text evidence="5 16">Belongs to the aspartokinase family.</text>
</comment>
<evidence type="ECO:0000256" key="14">
    <source>
        <dbReference type="ARBA" id="ARBA00023154"/>
    </source>
</evidence>
<evidence type="ECO:0000256" key="5">
    <source>
        <dbReference type="ARBA" id="ARBA00010122"/>
    </source>
</evidence>
<dbReference type="InterPro" id="IPR001048">
    <property type="entry name" value="Asp/Glu/Uridylate_kinase"/>
</dbReference>
<dbReference type="PANTHER" id="PTHR21499">
    <property type="entry name" value="ASPARTATE KINASE"/>
    <property type="match status" value="1"/>
</dbReference>
<feature type="domain" description="Aspartokinase ACT" evidence="20">
    <location>
        <begin position="394"/>
        <end position="452"/>
    </location>
</feature>
<dbReference type="NCBIfam" id="NF005155">
    <property type="entry name" value="PRK06635.1-4"/>
    <property type="match status" value="1"/>
</dbReference>
<proteinExistence type="inferred from homology"/>
<dbReference type="Pfam" id="PF22468">
    <property type="entry name" value="ACT_9"/>
    <property type="match status" value="1"/>
</dbReference>
<gene>
    <name evidence="21" type="ORF">HF577_10300</name>
</gene>
<accession>A0ABX1RAS1</accession>
<dbReference type="NCBIfam" id="TIGR00657">
    <property type="entry name" value="asp_kinases"/>
    <property type="match status" value="1"/>
</dbReference>
<dbReference type="Gene3D" id="3.30.2130.10">
    <property type="entry name" value="VC0802-like"/>
    <property type="match status" value="1"/>
</dbReference>
<comment type="pathway">
    <text evidence="2 17">Amino-acid biosynthesis; L-lysine biosynthesis via DAP pathway; (S)-tetrahydrodipicolinate from L-aspartate: step 1/4.</text>
</comment>
<keyword evidence="14" id="KW-0457">Lysine biosynthesis</keyword>
<sequence>MDIVDRGATRNSTADAIETTQRDDSLSVGTGARYSPITVGEADRSSTIAIQEEYPRLANGHRGVGRRSSIVVWKFGGTSVADPARLRAAAERIVVAQRDGLKVVAVLSAMGRSTDDLISMAYTMSERPLLRELDVLLSVGECISCALASMAVNDLGSHAVSLTGPQAGIHTDGQHGNAQLAELYPRRILDALDTGAAVLVTGYQGISPAGDVTTLGRGGSDTSAVALAAALGLSECDIFTDVSGVFTADPRLVPDARKLTAVSRETMLQFAAAGAAVLQPRSVELAAAHDVDIHVRSSFTTDVGTWILEEEPVFETSVVTGVAHRERETLFAVRGVSPAAITAALAHRSVAIGTIGRDGQCLRFTAPDSEDAAVVAALSLAGIGVDVHNEFGSVSLVSAGIARRPDVTAEAMLALECHGIEPQMVTSAPSRVCFLIRTDTVHHAVRLLHDLFGLQDGQYATPTGDRDIYASRTGAEARREFESCTQQHHR</sequence>
<dbReference type="EC" id="2.7.2.4" evidence="6 16"/>